<dbReference type="EMBL" id="BRXW01000110">
    <property type="protein sequence ID" value="GMI07284.1"/>
    <property type="molecule type" value="Genomic_DNA"/>
</dbReference>
<reference evidence="3" key="1">
    <citation type="journal article" date="2023" name="Commun. Biol.">
        <title>Genome analysis of Parmales, the sister group of diatoms, reveals the evolutionary specialization of diatoms from phago-mixotrophs to photoautotrophs.</title>
        <authorList>
            <person name="Ban H."/>
            <person name="Sato S."/>
            <person name="Yoshikawa S."/>
            <person name="Yamada K."/>
            <person name="Nakamura Y."/>
            <person name="Ichinomiya M."/>
            <person name="Sato N."/>
            <person name="Blanc-Mathieu R."/>
            <person name="Endo H."/>
            <person name="Kuwata A."/>
            <person name="Ogata H."/>
        </authorList>
    </citation>
    <scope>NUCLEOTIDE SEQUENCE [LARGE SCALE GENOMIC DNA]</scope>
    <source>
        <strain evidence="3">NIES 3700</strain>
    </source>
</reference>
<dbReference type="InterPro" id="IPR027450">
    <property type="entry name" value="AlkB-like"/>
</dbReference>
<evidence type="ECO:0000313" key="3">
    <source>
        <dbReference type="Proteomes" id="UP001165122"/>
    </source>
</evidence>
<dbReference type="OrthoDB" id="545910at2759"/>
<dbReference type="Pfam" id="PF13532">
    <property type="entry name" value="2OG-FeII_Oxy_2"/>
    <property type="match status" value="1"/>
</dbReference>
<keyword evidence="3" id="KW-1185">Reference proteome</keyword>
<evidence type="ECO:0000259" key="1">
    <source>
        <dbReference type="Pfam" id="PF13532"/>
    </source>
</evidence>
<feature type="domain" description="Alpha-ketoglutarate-dependent dioxygenase AlkB-like" evidence="1">
    <location>
        <begin position="26"/>
        <end position="146"/>
    </location>
</feature>
<accession>A0A9W7F8K3</accession>
<evidence type="ECO:0000313" key="2">
    <source>
        <dbReference type="EMBL" id="GMI07284.1"/>
    </source>
</evidence>
<dbReference type="AlphaFoldDB" id="A0A9W7F8K3"/>
<proteinExistence type="predicted"/>
<protein>
    <recommendedName>
        <fullName evidence="1">Alpha-ketoglutarate-dependent dioxygenase AlkB-like domain-containing protein</fullName>
    </recommendedName>
</protein>
<organism evidence="2 3">
    <name type="scientific">Triparma laevis f. longispina</name>
    <dbReference type="NCBI Taxonomy" id="1714387"/>
    <lineage>
        <taxon>Eukaryota</taxon>
        <taxon>Sar</taxon>
        <taxon>Stramenopiles</taxon>
        <taxon>Ochrophyta</taxon>
        <taxon>Bolidophyceae</taxon>
        <taxon>Parmales</taxon>
        <taxon>Triparmaceae</taxon>
        <taxon>Triparma</taxon>
    </lineage>
</organism>
<name>A0A9W7F8K3_9STRA</name>
<sequence length="163" mass="18592">MLNTLPLKNREMSNTLKSETYTERRSTSWHASKFWRYGNLVESLNPSGFTSELLEISSSISEKLNRKYDACLVNYYADENVGMKYHSDPDQVCNSDEPLFTNDTTVISHGRTAMMKFRGVDNFEVLCFNGDGVSMVEDCQVKLEHGVEGYGERLSYVFKGVLK</sequence>
<gene>
    <name evidence="2" type="ORF">TrLO_g6100</name>
</gene>
<comment type="caution">
    <text evidence="2">The sequence shown here is derived from an EMBL/GenBank/DDBJ whole genome shotgun (WGS) entry which is preliminary data.</text>
</comment>
<dbReference type="Gene3D" id="2.60.120.590">
    <property type="entry name" value="Alpha-ketoglutarate-dependent dioxygenase AlkB-like"/>
    <property type="match status" value="1"/>
</dbReference>
<dbReference type="SUPFAM" id="SSF51197">
    <property type="entry name" value="Clavaminate synthase-like"/>
    <property type="match status" value="1"/>
</dbReference>
<dbReference type="InterPro" id="IPR037151">
    <property type="entry name" value="AlkB-like_sf"/>
</dbReference>
<dbReference type="Proteomes" id="UP001165122">
    <property type="component" value="Unassembled WGS sequence"/>
</dbReference>